<organism evidence="2 3">
    <name type="scientific">Yersinia rohdei</name>
    <dbReference type="NCBI Taxonomy" id="29485"/>
    <lineage>
        <taxon>Bacteria</taxon>
        <taxon>Pseudomonadati</taxon>
        <taxon>Pseudomonadota</taxon>
        <taxon>Gammaproteobacteria</taxon>
        <taxon>Enterobacterales</taxon>
        <taxon>Yersiniaceae</taxon>
        <taxon>Yersinia</taxon>
    </lineage>
</organism>
<evidence type="ECO:0000313" key="2">
    <source>
        <dbReference type="EMBL" id="CQI89542.1"/>
    </source>
</evidence>
<keyword evidence="1" id="KW-1133">Transmembrane helix</keyword>
<dbReference type="EMBL" id="CTKE01000006">
    <property type="protein sequence ID" value="CQI89542.1"/>
    <property type="molecule type" value="Genomic_DNA"/>
</dbReference>
<keyword evidence="1" id="KW-0472">Membrane</keyword>
<proteinExistence type="predicted"/>
<feature type="transmembrane region" description="Helical" evidence="1">
    <location>
        <begin position="80"/>
        <end position="102"/>
    </location>
</feature>
<accession>A0A0U1HSD6</accession>
<feature type="transmembrane region" description="Helical" evidence="1">
    <location>
        <begin position="210"/>
        <end position="229"/>
    </location>
</feature>
<evidence type="ECO:0000256" key="1">
    <source>
        <dbReference type="SAM" id="Phobius"/>
    </source>
</evidence>
<dbReference type="RefSeq" id="WP_050534863.1">
    <property type="nucleotide sequence ID" value="NZ_CTKE01000006.1"/>
</dbReference>
<reference evidence="2 3" key="1">
    <citation type="submission" date="2015-03" db="EMBL/GenBank/DDBJ databases">
        <authorList>
            <person name="Murphy D."/>
        </authorList>
    </citation>
    <scope>NUCLEOTIDE SEQUENCE [LARGE SCALE GENOMIC DNA]</scope>
    <source>
        <strain evidence="2 3">68/02</strain>
    </source>
</reference>
<gene>
    <name evidence="2" type="ORF">ERS008555_01653</name>
</gene>
<sequence length="282" mass="30476">MCQITRSQKSSPGHSLPVIEYEKITIGEKPELAIPGEFMVNLKIKKTEETRVAVNKILDAQESELNELKDIRVKLAKKQFFLNVIEVAVSLASFSVSVAVSICSGGVTAPIAIITGLNLMLSVSNLACAYHNWNNVSNNKDELEMGSDAIQQAVFILAKHCQASHMNAKKIARFASYVIRVGLVVSLGVIGVAIQPAIQNSVCLLAKNYVPILSSMLSIITSGALGIWVGNHNDEKEAATAELNTNEKKVVEQISQLNGCLAMLTELDREIIASGRPHQALA</sequence>
<dbReference type="OrthoDB" id="6480792at2"/>
<evidence type="ECO:0000313" key="3">
    <source>
        <dbReference type="Proteomes" id="UP000042054"/>
    </source>
</evidence>
<feature type="transmembrane region" description="Helical" evidence="1">
    <location>
        <begin position="177"/>
        <end position="198"/>
    </location>
</feature>
<name>A0A0U1HSD6_YERRO</name>
<protein>
    <submittedName>
        <fullName evidence="2">Secretion system effector protein SseF</fullName>
    </submittedName>
</protein>
<dbReference type="STRING" id="29485.CH64_2923"/>
<dbReference type="AlphaFoldDB" id="A0A0U1HSD6"/>
<dbReference type="Proteomes" id="UP000042054">
    <property type="component" value="Unassembled WGS sequence"/>
</dbReference>
<feature type="transmembrane region" description="Helical" evidence="1">
    <location>
        <begin position="108"/>
        <end position="130"/>
    </location>
</feature>
<keyword evidence="1" id="KW-0812">Transmembrane</keyword>